<dbReference type="AlphaFoldDB" id="A0A7G9RSN2"/>
<organism evidence="7 8">
    <name type="scientific">Diaphorobacter ruginosibacter</name>
    <dbReference type="NCBI Taxonomy" id="1715720"/>
    <lineage>
        <taxon>Bacteria</taxon>
        <taxon>Pseudomonadati</taxon>
        <taxon>Pseudomonadota</taxon>
        <taxon>Betaproteobacteria</taxon>
        <taxon>Burkholderiales</taxon>
        <taxon>Comamonadaceae</taxon>
        <taxon>Diaphorobacter</taxon>
    </lineage>
</organism>
<dbReference type="GO" id="GO:0009012">
    <property type="term" value="F:aminoglycoside 3''-adenylyltransferase activity"/>
    <property type="evidence" value="ECO:0007669"/>
    <property type="project" value="UniProtKB-EC"/>
</dbReference>
<feature type="domain" description="Polymerase nucleotidyl transferase" evidence="5">
    <location>
        <begin position="32"/>
        <end position="69"/>
    </location>
</feature>
<evidence type="ECO:0000259" key="6">
    <source>
        <dbReference type="Pfam" id="PF13427"/>
    </source>
</evidence>
<dbReference type="Pfam" id="PF13427">
    <property type="entry name" value="AadA_C"/>
    <property type="match status" value="1"/>
</dbReference>
<keyword evidence="8" id="KW-1185">Reference proteome</keyword>
<evidence type="ECO:0000259" key="5">
    <source>
        <dbReference type="Pfam" id="PF01909"/>
    </source>
</evidence>
<dbReference type="EC" id="2.7.7.47" evidence="2"/>
<dbReference type="NCBIfam" id="NF010309">
    <property type="entry name" value="PRK13746.1"/>
    <property type="match status" value="1"/>
</dbReference>
<proteinExistence type="predicted"/>
<dbReference type="RefSeq" id="WP_187599133.1">
    <property type="nucleotide sequence ID" value="NZ_CP060714.1"/>
</dbReference>
<feature type="domain" description="Adenylyltransferase AadA C-terminal" evidence="6">
    <location>
        <begin position="157"/>
        <end position="257"/>
    </location>
</feature>
<comment type="catalytic activity">
    <reaction evidence="4">
        <text>streptomycin + ATP = 3''-O-adenylylstreptomycin + diphosphate</text>
        <dbReference type="Rhea" id="RHEA:20245"/>
        <dbReference type="ChEBI" id="CHEBI:30616"/>
        <dbReference type="ChEBI" id="CHEBI:33019"/>
        <dbReference type="ChEBI" id="CHEBI:58007"/>
        <dbReference type="ChEBI" id="CHEBI:58605"/>
        <dbReference type="EC" id="2.7.7.47"/>
    </reaction>
</comment>
<evidence type="ECO:0000256" key="2">
    <source>
        <dbReference type="ARBA" id="ARBA00035126"/>
    </source>
</evidence>
<evidence type="ECO:0000313" key="8">
    <source>
        <dbReference type="Proteomes" id="UP000515811"/>
    </source>
</evidence>
<evidence type="ECO:0000313" key="7">
    <source>
        <dbReference type="EMBL" id="QNN58607.1"/>
    </source>
</evidence>
<dbReference type="Pfam" id="PF01909">
    <property type="entry name" value="NTP_transf_2"/>
    <property type="match status" value="1"/>
</dbReference>
<reference evidence="7 8" key="1">
    <citation type="submission" date="2020-08" db="EMBL/GenBank/DDBJ databases">
        <title>Genome sequence of Diaphorobacter ruginosibacter DSM 27467T.</title>
        <authorList>
            <person name="Hyun D.-W."/>
            <person name="Bae J.-W."/>
        </authorList>
    </citation>
    <scope>NUCLEOTIDE SEQUENCE [LARGE SCALE GENOMIC DNA]</scope>
    <source>
        <strain evidence="7 8">DSM 27467</strain>
    </source>
</reference>
<dbReference type="InterPro" id="IPR043519">
    <property type="entry name" value="NT_sf"/>
</dbReference>
<dbReference type="CDD" id="cd05403">
    <property type="entry name" value="NT_KNTase_like"/>
    <property type="match status" value="1"/>
</dbReference>
<evidence type="ECO:0000256" key="3">
    <source>
        <dbReference type="ARBA" id="ARBA00035252"/>
    </source>
</evidence>
<dbReference type="InterPro" id="IPR025184">
    <property type="entry name" value="AadA_C"/>
</dbReference>
<dbReference type="InterPro" id="IPR002934">
    <property type="entry name" value="Polymerase_NTP_transf_dom"/>
</dbReference>
<dbReference type="Gene3D" id="3.30.460.10">
    <property type="entry name" value="Beta Polymerase, domain 2"/>
    <property type="match status" value="1"/>
</dbReference>
<dbReference type="EMBL" id="CP060714">
    <property type="protein sequence ID" value="QNN58607.1"/>
    <property type="molecule type" value="Genomic_DNA"/>
</dbReference>
<accession>A0A7G9RSN2</accession>
<dbReference type="SUPFAM" id="SSF81301">
    <property type="entry name" value="Nucleotidyltransferase"/>
    <property type="match status" value="1"/>
</dbReference>
<name>A0A7G9RSN2_9BURK</name>
<protein>
    <recommendedName>
        <fullName evidence="3">Aminoglycoside (3'') (9) adenylyltransferase</fullName>
        <ecNumber evidence="2">2.7.7.47</ecNumber>
    </recommendedName>
</protein>
<sequence>MPVASPPLFPQVVSEQLSLACSVLDAELGTSIIGMHVFGSVVDGGLQPFSDLDLLVTVSEPPAEEQRQAVLMRLLDVSAPPGASTIFRPLEVTVLDHAQVTPWRYPARRELQFGEWLREGLLSGVFEPPMADHDLAILITKVRLSSVTLRGPEASVLFQDVPPADLARALLDTVRQWNQPDDWAGDERNIVLALARCWFTACTGRICSKQEAATWVLGQVDERHRPVVANAREAYLGVARDELPSSPEAVSAFVRDARREIERQLAD</sequence>
<gene>
    <name evidence="7" type="ORF">H9K76_07195</name>
</gene>
<dbReference type="KEGG" id="drg:H9K76_07195"/>
<keyword evidence="1" id="KW-0808">Transferase</keyword>
<dbReference type="Proteomes" id="UP000515811">
    <property type="component" value="Chromosome"/>
</dbReference>
<evidence type="ECO:0000256" key="4">
    <source>
        <dbReference type="ARBA" id="ARBA00048566"/>
    </source>
</evidence>
<evidence type="ECO:0000256" key="1">
    <source>
        <dbReference type="ARBA" id="ARBA00022679"/>
    </source>
</evidence>